<dbReference type="GO" id="GO:0009088">
    <property type="term" value="P:threonine biosynthetic process"/>
    <property type="evidence" value="ECO:0007669"/>
    <property type="project" value="UniProtKB-UniRule"/>
</dbReference>
<dbReference type="InterPro" id="IPR014721">
    <property type="entry name" value="Ribsml_uS5_D2-typ_fold_subgr"/>
</dbReference>
<comment type="similarity">
    <text evidence="2 13">Belongs to the GHMP kinase family. Homoserine kinase subfamily.</text>
</comment>
<dbReference type="PANTHER" id="PTHR20861">
    <property type="entry name" value="HOMOSERINE/4-DIPHOSPHOCYTIDYL-2-C-METHYL-D-ERYTHRITOL KINASE"/>
    <property type="match status" value="1"/>
</dbReference>
<dbReference type="Gene3D" id="3.30.70.890">
    <property type="entry name" value="GHMP kinase, C-terminal domain"/>
    <property type="match status" value="1"/>
</dbReference>
<evidence type="ECO:0000259" key="14">
    <source>
        <dbReference type="Pfam" id="PF00288"/>
    </source>
</evidence>
<dbReference type="PIRSF" id="PIRSF000676">
    <property type="entry name" value="Homoser_kin"/>
    <property type="match status" value="1"/>
</dbReference>
<evidence type="ECO:0000256" key="5">
    <source>
        <dbReference type="ARBA" id="ARBA00022605"/>
    </source>
</evidence>
<dbReference type="InterPro" id="IPR006203">
    <property type="entry name" value="GHMP_knse_ATP-bd_CS"/>
</dbReference>
<dbReference type="GO" id="GO:0005524">
    <property type="term" value="F:ATP binding"/>
    <property type="evidence" value="ECO:0007669"/>
    <property type="project" value="UniProtKB-UniRule"/>
</dbReference>
<dbReference type="GO" id="GO:0005737">
    <property type="term" value="C:cytoplasm"/>
    <property type="evidence" value="ECO:0007669"/>
    <property type="project" value="UniProtKB-SubCell"/>
</dbReference>
<proteinExistence type="inferred from homology"/>
<keyword evidence="8 13" id="KW-0547">Nucleotide-binding</keyword>
<keyword evidence="10 13" id="KW-0067">ATP-binding</keyword>
<evidence type="ECO:0000256" key="10">
    <source>
        <dbReference type="ARBA" id="ARBA00022840"/>
    </source>
</evidence>
<dbReference type="NCBIfam" id="TIGR00191">
    <property type="entry name" value="thrB"/>
    <property type="match status" value="1"/>
</dbReference>
<evidence type="ECO:0000313" key="16">
    <source>
        <dbReference type="EMBL" id="NIK14080.1"/>
    </source>
</evidence>
<reference evidence="16 17" key="1">
    <citation type="submission" date="2020-03" db="EMBL/GenBank/DDBJ databases">
        <title>Genomic Encyclopedia of Archaeal and Bacterial Type Strains, Phase II (KMG-II): from individual species to whole genera.</title>
        <authorList>
            <person name="Goeker M."/>
        </authorList>
    </citation>
    <scope>NUCLEOTIDE SEQUENCE [LARGE SCALE GENOMIC DNA]</scope>
    <source>
        <strain evidence="16 17">DSM 4749</strain>
    </source>
</reference>
<evidence type="ECO:0000256" key="13">
    <source>
        <dbReference type="HAMAP-Rule" id="MF_00384"/>
    </source>
</evidence>
<organism evidence="16 17">
    <name type="scientific">Saccharococcus thermophilus</name>
    <dbReference type="NCBI Taxonomy" id="29396"/>
    <lineage>
        <taxon>Bacteria</taxon>
        <taxon>Bacillati</taxon>
        <taxon>Bacillota</taxon>
        <taxon>Bacilli</taxon>
        <taxon>Bacillales</taxon>
        <taxon>Anoxybacillaceae</taxon>
        <taxon>Saccharococcus</taxon>
    </lineage>
</organism>
<dbReference type="SUPFAM" id="SSF54211">
    <property type="entry name" value="Ribosomal protein S5 domain 2-like"/>
    <property type="match status" value="1"/>
</dbReference>
<keyword evidence="7 13" id="KW-0791">Threonine biosynthesis</keyword>
<dbReference type="RefSeq" id="WP_166908062.1">
    <property type="nucleotide sequence ID" value="NZ_JAASRS010000001.1"/>
</dbReference>
<dbReference type="Pfam" id="PF08544">
    <property type="entry name" value="GHMP_kinases_C"/>
    <property type="match status" value="1"/>
</dbReference>
<dbReference type="AlphaFoldDB" id="A0A846MDA0"/>
<evidence type="ECO:0000256" key="6">
    <source>
        <dbReference type="ARBA" id="ARBA00022679"/>
    </source>
</evidence>
<evidence type="ECO:0000256" key="9">
    <source>
        <dbReference type="ARBA" id="ARBA00022777"/>
    </source>
</evidence>
<comment type="pathway">
    <text evidence="1 13">Amino-acid biosynthesis; L-threonine biosynthesis; L-threonine from L-aspartate: step 4/5.</text>
</comment>
<dbReference type="InterPro" id="IPR013750">
    <property type="entry name" value="GHMP_kinase_C_dom"/>
</dbReference>
<dbReference type="HAMAP" id="MF_00384">
    <property type="entry name" value="Homoser_kinase"/>
    <property type="match status" value="1"/>
</dbReference>
<feature type="binding site" evidence="13">
    <location>
        <begin position="90"/>
        <end position="100"/>
    </location>
    <ligand>
        <name>ATP</name>
        <dbReference type="ChEBI" id="CHEBI:30616"/>
    </ligand>
</feature>
<dbReference type="PANTHER" id="PTHR20861:SF1">
    <property type="entry name" value="HOMOSERINE KINASE"/>
    <property type="match status" value="1"/>
</dbReference>
<keyword evidence="5 13" id="KW-0028">Amino-acid biosynthesis</keyword>
<comment type="function">
    <text evidence="12 13">Catalyzes the ATP-dependent phosphorylation of L-homoserine to L-homoserine phosphate.</text>
</comment>
<keyword evidence="9 13" id="KW-0418">Kinase</keyword>
<comment type="catalytic activity">
    <reaction evidence="11 13">
        <text>L-homoserine + ATP = O-phospho-L-homoserine + ADP + H(+)</text>
        <dbReference type="Rhea" id="RHEA:13985"/>
        <dbReference type="ChEBI" id="CHEBI:15378"/>
        <dbReference type="ChEBI" id="CHEBI:30616"/>
        <dbReference type="ChEBI" id="CHEBI:57476"/>
        <dbReference type="ChEBI" id="CHEBI:57590"/>
        <dbReference type="ChEBI" id="CHEBI:456216"/>
        <dbReference type="EC" id="2.7.1.39"/>
    </reaction>
</comment>
<evidence type="ECO:0000256" key="3">
    <source>
        <dbReference type="ARBA" id="ARBA00012078"/>
    </source>
</evidence>
<dbReference type="EMBL" id="JAASRS010000001">
    <property type="protein sequence ID" value="NIK14080.1"/>
    <property type="molecule type" value="Genomic_DNA"/>
</dbReference>
<evidence type="ECO:0000256" key="2">
    <source>
        <dbReference type="ARBA" id="ARBA00007370"/>
    </source>
</evidence>
<evidence type="ECO:0000256" key="12">
    <source>
        <dbReference type="ARBA" id="ARBA00049954"/>
    </source>
</evidence>
<dbReference type="UniPathway" id="UPA00050">
    <property type="reaction ID" value="UER00064"/>
</dbReference>
<dbReference type="EC" id="2.7.1.39" evidence="3 13"/>
<gene>
    <name evidence="13" type="primary">thrB</name>
    <name evidence="16" type="ORF">BDD39_000590</name>
</gene>
<dbReference type="Pfam" id="PF00288">
    <property type="entry name" value="GHMP_kinases_N"/>
    <property type="match status" value="1"/>
</dbReference>
<dbReference type="Proteomes" id="UP000532769">
    <property type="component" value="Unassembled WGS sequence"/>
</dbReference>
<dbReference type="InterPro" id="IPR000870">
    <property type="entry name" value="Homoserine_kinase"/>
</dbReference>
<evidence type="ECO:0000256" key="8">
    <source>
        <dbReference type="ARBA" id="ARBA00022741"/>
    </source>
</evidence>
<feature type="domain" description="GHMP kinase N-terminal" evidence="14">
    <location>
        <begin position="61"/>
        <end position="143"/>
    </location>
</feature>
<evidence type="ECO:0000256" key="4">
    <source>
        <dbReference type="ARBA" id="ARBA00017858"/>
    </source>
</evidence>
<dbReference type="SUPFAM" id="SSF55060">
    <property type="entry name" value="GHMP Kinase, C-terminal domain"/>
    <property type="match status" value="1"/>
</dbReference>
<dbReference type="GO" id="GO:0004413">
    <property type="term" value="F:homoserine kinase activity"/>
    <property type="evidence" value="ECO:0007669"/>
    <property type="project" value="UniProtKB-UniRule"/>
</dbReference>
<protein>
    <recommendedName>
        <fullName evidence="4 13">Homoserine kinase</fullName>
        <shortName evidence="13">HK</shortName>
        <shortName evidence="13">HSK</shortName>
        <ecNumber evidence="3 13">2.7.1.39</ecNumber>
    </recommendedName>
</protein>
<dbReference type="InterPro" id="IPR006204">
    <property type="entry name" value="GHMP_kinase_N_dom"/>
</dbReference>
<dbReference type="Gene3D" id="3.30.230.10">
    <property type="match status" value="1"/>
</dbReference>
<dbReference type="PROSITE" id="PS00627">
    <property type="entry name" value="GHMP_KINASES_ATP"/>
    <property type="match status" value="1"/>
</dbReference>
<feature type="domain" description="GHMP kinase C-terminal" evidence="15">
    <location>
        <begin position="204"/>
        <end position="276"/>
    </location>
</feature>
<keyword evidence="17" id="KW-1185">Reference proteome</keyword>
<keyword evidence="13" id="KW-0963">Cytoplasm</keyword>
<evidence type="ECO:0000313" key="17">
    <source>
        <dbReference type="Proteomes" id="UP000532769"/>
    </source>
</evidence>
<evidence type="ECO:0000259" key="15">
    <source>
        <dbReference type="Pfam" id="PF08544"/>
    </source>
</evidence>
<comment type="subcellular location">
    <subcellularLocation>
        <location evidence="13">Cytoplasm</location>
    </subcellularLocation>
</comment>
<evidence type="ECO:0000256" key="7">
    <source>
        <dbReference type="ARBA" id="ARBA00022697"/>
    </source>
</evidence>
<keyword evidence="6 13" id="KW-0808">Transferase</keyword>
<dbReference type="InterPro" id="IPR020568">
    <property type="entry name" value="Ribosomal_Su5_D2-typ_SF"/>
</dbReference>
<evidence type="ECO:0000256" key="1">
    <source>
        <dbReference type="ARBA" id="ARBA00005015"/>
    </source>
</evidence>
<evidence type="ECO:0000256" key="11">
    <source>
        <dbReference type="ARBA" id="ARBA00049375"/>
    </source>
</evidence>
<comment type="caution">
    <text evidence="16">The sequence shown here is derived from an EMBL/GenBank/DDBJ whole genome shotgun (WGS) entry which is preliminary data.</text>
</comment>
<name>A0A846MDA0_9BACL</name>
<sequence length="304" mass="32888">MKEDGMLKIIVPASTANLGPGFDSVGLAVSRYLTLEVRPAGEWKFIPRTPEVKTIPQGKENLIYQVAEQVADMYGYTLPSCSVDVYSNIPFTRGLGSSAAAVVAGIELADALVGLALTLEQKMRLASCYEGHPDNVGASLYGGLVIGCHRKQETDIVHIPDIQLDLVAVIPDYELETKKARSILPQLFEREKAVEASAVSNVLVAALLTKNWELAGKMMAADLFHQPYRKELVPQLSLVETLAVEYGAFGAALSGAGPTVLAFTEPGKGEYVKEKLLPHFPNCSVELLTVEQKGSQVYKLALEK</sequence>
<dbReference type="InterPro" id="IPR036554">
    <property type="entry name" value="GHMP_kinase_C_sf"/>
</dbReference>
<dbReference type="PRINTS" id="PR00958">
    <property type="entry name" value="HOMSERKINASE"/>
</dbReference>
<accession>A0A846MDA0</accession>